<reference evidence="1 2" key="1">
    <citation type="submission" date="2016-09" db="EMBL/GenBank/DDBJ databases">
        <title>Draft genome sequence of the soil isolate, Lysinibacillus fusiformis M5, a potential hypoxanthine producer.</title>
        <authorList>
            <person name="Gallegos-Monterrosa R."/>
            <person name="Maroti G."/>
            <person name="Balint B."/>
            <person name="Kovacs A.T."/>
        </authorList>
    </citation>
    <scope>NUCLEOTIDE SEQUENCE [LARGE SCALE GENOMIC DNA]</scope>
    <source>
        <strain evidence="1 2">M5</strain>
    </source>
</reference>
<gene>
    <name evidence="1" type="ORF">BG258_20385</name>
</gene>
<name>A0A1E4QZV8_9BACI</name>
<accession>A0A1E4QZV8</accession>
<dbReference type="AlphaFoldDB" id="A0A1E4QZV8"/>
<comment type="caution">
    <text evidence="1">The sequence shown here is derived from an EMBL/GenBank/DDBJ whole genome shotgun (WGS) entry which is preliminary data.</text>
</comment>
<dbReference type="RefSeq" id="WP_069483126.1">
    <property type="nucleotide sequence ID" value="NZ_KV766182.1"/>
</dbReference>
<evidence type="ECO:0000313" key="1">
    <source>
        <dbReference type="EMBL" id="ODV53741.1"/>
    </source>
</evidence>
<sequence>MKYINAEMDLVKETSELMMEELDPTTYDGEHAIKYFTAEIHLKKSVDNVMDSAELEYIINYLSELSIRPVEVCVYEVGYIEIYWKSNGYQIASSKAEYIQLVMDFKMFLRKIQSPFFDIQMHYAFYFTNHTTSIEGISENVISYSPKFNQASFGSNKEIKLEERFIF</sequence>
<protein>
    <submittedName>
        <fullName evidence="1">Uncharacterized protein</fullName>
    </submittedName>
</protein>
<dbReference type="EMBL" id="MECQ01000003">
    <property type="protein sequence ID" value="ODV53741.1"/>
    <property type="molecule type" value="Genomic_DNA"/>
</dbReference>
<dbReference type="Proteomes" id="UP000094784">
    <property type="component" value="Unassembled WGS sequence"/>
</dbReference>
<organism evidence="1 2">
    <name type="scientific">Lysinibacillus fusiformis</name>
    <dbReference type="NCBI Taxonomy" id="28031"/>
    <lineage>
        <taxon>Bacteria</taxon>
        <taxon>Bacillati</taxon>
        <taxon>Bacillota</taxon>
        <taxon>Bacilli</taxon>
        <taxon>Bacillales</taxon>
        <taxon>Bacillaceae</taxon>
        <taxon>Lysinibacillus</taxon>
    </lineage>
</organism>
<evidence type="ECO:0000313" key="2">
    <source>
        <dbReference type="Proteomes" id="UP000094784"/>
    </source>
</evidence>
<proteinExistence type="predicted"/>